<sequence precursor="true">MLRPILRTVSLGVAVAFSASLVSAVDSPGAATTNVVNASASKTALRSGRVMLVNGAVTGTIQSIDSGGAVRVLSDITVSFYRNGSLSAQALPAPDGTFTARLSPGSYTLVAYGPGGYCTYGLEAVGNPNDLTAASQIESLAIPPSDFGAAHSIARRYAGRSSVGPVPTVADTSLVQQGTQAEGPETSLKHHTVTIEPDGGVPGRLNLSKSGNKTPMTAFLVRDGAIVKQTSVSSDGSFRFLNVSPGNYSFVTAGAAGFSAYSVVVGGPLALHATR</sequence>
<dbReference type="EMBL" id="CP036271">
    <property type="protein sequence ID" value="QDT56445.1"/>
    <property type="molecule type" value="Genomic_DNA"/>
</dbReference>
<accession>A0A517SJY9</accession>
<protein>
    <recommendedName>
        <fullName evidence="4">Cna protein B-type domain protein</fullName>
    </recommendedName>
</protein>
<gene>
    <name evidence="2" type="ORF">Pan44_44990</name>
</gene>
<name>A0A517SJY9_9PLAN</name>
<evidence type="ECO:0000313" key="3">
    <source>
        <dbReference type="Proteomes" id="UP000315700"/>
    </source>
</evidence>
<proteinExistence type="predicted"/>
<dbReference type="KEGG" id="ccos:Pan44_44990"/>
<dbReference type="InParanoid" id="A0A517SJY9"/>
<feature type="chain" id="PRO_5022035071" description="Cna protein B-type domain protein" evidence="1">
    <location>
        <begin position="25"/>
        <end position="275"/>
    </location>
</feature>
<dbReference type="AlphaFoldDB" id="A0A517SJY9"/>
<feature type="signal peptide" evidence="1">
    <location>
        <begin position="1"/>
        <end position="24"/>
    </location>
</feature>
<keyword evidence="3" id="KW-1185">Reference proteome</keyword>
<evidence type="ECO:0000313" key="2">
    <source>
        <dbReference type="EMBL" id="QDT56445.1"/>
    </source>
</evidence>
<organism evidence="2 3">
    <name type="scientific">Caulifigura coniformis</name>
    <dbReference type="NCBI Taxonomy" id="2527983"/>
    <lineage>
        <taxon>Bacteria</taxon>
        <taxon>Pseudomonadati</taxon>
        <taxon>Planctomycetota</taxon>
        <taxon>Planctomycetia</taxon>
        <taxon>Planctomycetales</taxon>
        <taxon>Planctomycetaceae</taxon>
        <taxon>Caulifigura</taxon>
    </lineage>
</organism>
<evidence type="ECO:0000256" key="1">
    <source>
        <dbReference type="SAM" id="SignalP"/>
    </source>
</evidence>
<evidence type="ECO:0008006" key="4">
    <source>
        <dbReference type="Google" id="ProtNLM"/>
    </source>
</evidence>
<reference evidence="2 3" key="1">
    <citation type="submission" date="2019-02" db="EMBL/GenBank/DDBJ databases">
        <title>Deep-cultivation of Planctomycetes and their phenomic and genomic characterization uncovers novel biology.</title>
        <authorList>
            <person name="Wiegand S."/>
            <person name="Jogler M."/>
            <person name="Boedeker C."/>
            <person name="Pinto D."/>
            <person name="Vollmers J."/>
            <person name="Rivas-Marin E."/>
            <person name="Kohn T."/>
            <person name="Peeters S.H."/>
            <person name="Heuer A."/>
            <person name="Rast P."/>
            <person name="Oberbeckmann S."/>
            <person name="Bunk B."/>
            <person name="Jeske O."/>
            <person name="Meyerdierks A."/>
            <person name="Storesund J.E."/>
            <person name="Kallscheuer N."/>
            <person name="Luecker S."/>
            <person name="Lage O.M."/>
            <person name="Pohl T."/>
            <person name="Merkel B.J."/>
            <person name="Hornburger P."/>
            <person name="Mueller R.-W."/>
            <person name="Bruemmer F."/>
            <person name="Labrenz M."/>
            <person name="Spormann A.M."/>
            <person name="Op den Camp H."/>
            <person name="Overmann J."/>
            <person name="Amann R."/>
            <person name="Jetten M.S.M."/>
            <person name="Mascher T."/>
            <person name="Medema M.H."/>
            <person name="Devos D.P."/>
            <person name="Kaster A.-K."/>
            <person name="Ovreas L."/>
            <person name="Rohde M."/>
            <person name="Galperin M.Y."/>
            <person name="Jogler C."/>
        </authorList>
    </citation>
    <scope>NUCLEOTIDE SEQUENCE [LARGE SCALE GENOMIC DNA]</scope>
    <source>
        <strain evidence="2 3">Pan44</strain>
    </source>
</reference>
<keyword evidence="1" id="KW-0732">Signal</keyword>
<dbReference type="Proteomes" id="UP000315700">
    <property type="component" value="Chromosome"/>
</dbReference>